<keyword evidence="2" id="KW-0808">Transferase</keyword>
<dbReference type="Gene3D" id="3.40.50.300">
    <property type="entry name" value="P-loop containing nucleotide triphosphate hydrolases"/>
    <property type="match status" value="1"/>
</dbReference>
<dbReference type="InterPro" id="IPR027417">
    <property type="entry name" value="P-loop_NTPase"/>
</dbReference>
<dbReference type="PROSITE" id="PS50043">
    <property type="entry name" value="HTH_LUXR_2"/>
    <property type="match status" value="1"/>
</dbReference>
<dbReference type="Proteomes" id="UP000199417">
    <property type="component" value="Unassembled WGS sequence"/>
</dbReference>
<protein>
    <submittedName>
        <fullName evidence="2">Non-specific serine/threonine protein kinase</fullName>
    </submittedName>
</protein>
<proteinExistence type="predicted"/>
<dbReference type="InterPro" id="IPR000792">
    <property type="entry name" value="Tscrpt_reg_LuxR_C"/>
</dbReference>
<gene>
    <name evidence="2" type="ORF">SAMN05444580_109149</name>
</gene>
<dbReference type="PRINTS" id="PR00364">
    <property type="entry name" value="DISEASERSIST"/>
</dbReference>
<dbReference type="PRINTS" id="PR00038">
    <property type="entry name" value="HTHLUXR"/>
</dbReference>
<dbReference type="SUPFAM" id="SSF46894">
    <property type="entry name" value="C-terminal effector domain of the bipartite response regulators"/>
    <property type="match status" value="1"/>
</dbReference>
<dbReference type="Gene3D" id="1.10.10.10">
    <property type="entry name" value="Winged helix-like DNA-binding domain superfamily/Winged helix DNA-binding domain"/>
    <property type="match status" value="1"/>
</dbReference>
<sequence>MATAVRVKVGNLPLELTSFVGRRHEVAEARRLLASARLVTLAGIGGVGKTRLALRVADDARRSFEDGVWLCELGELHDGALTADAVAGALGFQQQAAMTPVESLVEEIGDRRLLLVLDNCEHVVADAAVLVETLLRSCSELRILATSREALGIGGESVLRVPPLSVPDPSQPPTLKGLPGFDAVTLFEQRAAAAVPEFGISEDNRAAVTGICQQLDGLPLLIELAAVRLRSLSAEQILARLTDRYRLLTGGSRAAPSRQQTLRLCIDWSHELCTPRERELWSRLSVFDGGFELDAVEGICLGDLPDRLHGNDLHGDDLLDTLASLVDKSILISEQRGTVVRFRILETIREYGRERLEEAGGGEVLRRRHRDWYAELAVRAEAEWIGPRQLEWIDRLCSEQPNVRAALDFCLDDPEAGEIGLRTADAMFQFWLSRGQYGEGRRWLDRLLAAQGGRPTLERVRALYDASVLVGMQGDVPAGTELVQEARELAGRLGDEESRAFATCAEGRLALRSGRLADALAAFEDAATTFQTLDDLLMEIAALQGLAMASGLLGLADRALSACEEVLALAEPRGESLYRARALWTLGLVLWDMGDNNARSEELVREGLHHTRMASDAVSAGWCLQILAWISATEHRWERAAVLMGATEVLRRGLGGPTVTVPTLLGRHDELERRTRQALGVRGYDAAFRRGRGLTPAEAFAFALDEDVPTTAQPGDDASVSLTRRERQVADLVAQGLTNREIAEKLVIAQRTAQGHVEHVLAKLGFTSRTQIAAWMVEQGQARGA</sequence>
<dbReference type="PANTHER" id="PTHR47691">
    <property type="entry name" value="REGULATOR-RELATED"/>
    <property type="match status" value="1"/>
</dbReference>
<feature type="domain" description="HTH luxR-type" evidence="1">
    <location>
        <begin position="715"/>
        <end position="780"/>
    </location>
</feature>
<dbReference type="GO" id="GO:0004674">
    <property type="term" value="F:protein serine/threonine kinase activity"/>
    <property type="evidence" value="ECO:0007669"/>
    <property type="project" value="UniProtKB-KW"/>
</dbReference>
<reference evidence="2 3" key="1">
    <citation type="submission" date="2016-10" db="EMBL/GenBank/DDBJ databases">
        <authorList>
            <person name="de Groot N.N."/>
        </authorList>
    </citation>
    <scope>NUCLEOTIDE SEQUENCE [LARGE SCALE GENOMIC DNA]</scope>
    <source>
        <strain evidence="2 3">JCM 11308</strain>
    </source>
</reference>
<name>A0A1G6ZVG3_9NOCA</name>
<dbReference type="STRING" id="168276.SAMN05444580_109149"/>
<dbReference type="RefSeq" id="WP_072842693.1">
    <property type="nucleotide sequence ID" value="NZ_FNAB01000009.1"/>
</dbReference>
<dbReference type="SUPFAM" id="SSF48452">
    <property type="entry name" value="TPR-like"/>
    <property type="match status" value="1"/>
</dbReference>
<dbReference type="InterPro" id="IPR036388">
    <property type="entry name" value="WH-like_DNA-bd_sf"/>
</dbReference>
<organism evidence="2 3">
    <name type="scientific">Rhodococcus tukisamuensis</name>
    <dbReference type="NCBI Taxonomy" id="168276"/>
    <lineage>
        <taxon>Bacteria</taxon>
        <taxon>Bacillati</taxon>
        <taxon>Actinomycetota</taxon>
        <taxon>Actinomycetes</taxon>
        <taxon>Mycobacteriales</taxon>
        <taxon>Nocardiaceae</taxon>
        <taxon>Rhodococcus</taxon>
    </lineage>
</organism>
<evidence type="ECO:0000313" key="2">
    <source>
        <dbReference type="EMBL" id="SDE06333.1"/>
    </source>
</evidence>
<dbReference type="InterPro" id="IPR016032">
    <property type="entry name" value="Sig_transdc_resp-reg_C-effctor"/>
</dbReference>
<dbReference type="InterPro" id="IPR058852">
    <property type="entry name" value="HTH_77"/>
</dbReference>
<evidence type="ECO:0000259" key="1">
    <source>
        <dbReference type="PROSITE" id="PS50043"/>
    </source>
</evidence>
<accession>A0A1G6ZVG3</accession>
<dbReference type="SMART" id="SM00421">
    <property type="entry name" value="HTH_LUXR"/>
    <property type="match status" value="1"/>
</dbReference>
<dbReference type="AlphaFoldDB" id="A0A1G6ZVG3"/>
<dbReference type="Pfam" id="PF00196">
    <property type="entry name" value="GerE"/>
    <property type="match status" value="1"/>
</dbReference>
<dbReference type="Pfam" id="PF25872">
    <property type="entry name" value="HTH_77"/>
    <property type="match status" value="1"/>
</dbReference>
<dbReference type="Gene3D" id="1.25.40.10">
    <property type="entry name" value="Tetratricopeptide repeat domain"/>
    <property type="match status" value="1"/>
</dbReference>
<dbReference type="SUPFAM" id="SSF52540">
    <property type="entry name" value="P-loop containing nucleoside triphosphate hydrolases"/>
    <property type="match status" value="1"/>
</dbReference>
<keyword evidence="2" id="KW-0418">Kinase</keyword>
<dbReference type="GO" id="GO:0006355">
    <property type="term" value="P:regulation of DNA-templated transcription"/>
    <property type="evidence" value="ECO:0007669"/>
    <property type="project" value="InterPro"/>
</dbReference>
<keyword evidence="3" id="KW-1185">Reference proteome</keyword>
<dbReference type="PANTHER" id="PTHR47691:SF3">
    <property type="entry name" value="HTH-TYPE TRANSCRIPTIONAL REGULATOR RV0890C-RELATED"/>
    <property type="match status" value="1"/>
</dbReference>
<evidence type="ECO:0000313" key="3">
    <source>
        <dbReference type="Proteomes" id="UP000199417"/>
    </source>
</evidence>
<dbReference type="GO" id="GO:0003677">
    <property type="term" value="F:DNA binding"/>
    <property type="evidence" value="ECO:0007669"/>
    <property type="project" value="InterPro"/>
</dbReference>
<dbReference type="CDD" id="cd06170">
    <property type="entry name" value="LuxR_C_like"/>
    <property type="match status" value="1"/>
</dbReference>
<dbReference type="EMBL" id="FNAB01000009">
    <property type="protein sequence ID" value="SDE06333.1"/>
    <property type="molecule type" value="Genomic_DNA"/>
</dbReference>
<dbReference type="InterPro" id="IPR011990">
    <property type="entry name" value="TPR-like_helical_dom_sf"/>
</dbReference>
<keyword evidence="2" id="KW-0723">Serine/threonine-protein kinase</keyword>